<keyword evidence="3" id="KW-1185">Reference proteome</keyword>
<feature type="compositionally biased region" description="Low complexity" evidence="1">
    <location>
        <begin position="130"/>
        <end position="143"/>
    </location>
</feature>
<feature type="compositionally biased region" description="Basic and acidic residues" evidence="1">
    <location>
        <begin position="154"/>
        <end position="163"/>
    </location>
</feature>
<accession>B8F1W4</accession>
<name>B8F1W4_BORGR</name>
<dbReference type="Proteomes" id="UP000006103">
    <property type="component" value="Plasmid PBr_lp28-9"/>
</dbReference>
<geneLocation type="plasmid" evidence="2 3">
    <name>PBr_lp28-9</name>
</geneLocation>
<reference evidence="2 3" key="1">
    <citation type="journal article" date="2011" name="J. Bacteriol.">
        <title>Whole-genome sequences of two Borrelia afzelii and two Borrelia garinii Lyme disease agent isolates.</title>
        <authorList>
            <person name="Casjens S.R."/>
            <person name="Mongodin E.F."/>
            <person name="Qiu W.-G."/>
            <person name="Dunn J.J."/>
            <person name="Luft B.J."/>
            <person name="Fraser-Liggett C.M."/>
            <person name="Schutzer S.E."/>
        </authorList>
    </citation>
    <scope>NUCLEOTIDE SEQUENCE [LARGE SCALE GENOMIC DNA]</scope>
    <source>
        <strain evidence="2 3">PBr</strain>
    </source>
</reference>
<evidence type="ECO:0000313" key="2">
    <source>
        <dbReference type="EMBL" id="ACL34885.1"/>
    </source>
</evidence>
<keyword evidence="2" id="KW-0614">Plasmid</keyword>
<feature type="region of interest" description="Disordered" evidence="1">
    <location>
        <begin position="128"/>
        <end position="163"/>
    </location>
</feature>
<proteinExistence type="predicted"/>
<gene>
    <name evidence="2" type="ORF">BGAPBR_F0039</name>
</gene>
<evidence type="ECO:0008006" key="4">
    <source>
        <dbReference type="Google" id="ProtNLM"/>
    </source>
</evidence>
<evidence type="ECO:0000313" key="3">
    <source>
        <dbReference type="Proteomes" id="UP000006103"/>
    </source>
</evidence>
<sequence length="163" mass="19238">MKIRLKNLARKLYLRRDRIWKVYTSNEIQVKSKDKQIVNFPELKPEDLDYEYIYCYVKDWIIKKYSSIPHKNNFTIEKVDGCEYVCTTKKCADLKRILTRIHKDYKEIFLSKLEKRVVSTPESQVEDVAQQGRGIVQQQQTQVSTKGKASKPTKTKEESSLSI</sequence>
<dbReference type="AlphaFoldDB" id="B8F1W4"/>
<evidence type="ECO:0000256" key="1">
    <source>
        <dbReference type="SAM" id="MobiDB-lite"/>
    </source>
</evidence>
<dbReference type="EMBL" id="CP001310">
    <property type="protein sequence ID" value="ACL34885.1"/>
    <property type="molecule type" value="Genomic_DNA"/>
</dbReference>
<organism evidence="2 3">
    <name type="scientific">Borreliella garinii PBr</name>
    <dbReference type="NCBI Taxonomy" id="498743"/>
    <lineage>
        <taxon>Bacteria</taxon>
        <taxon>Pseudomonadati</taxon>
        <taxon>Spirochaetota</taxon>
        <taxon>Spirochaetia</taxon>
        <taxon>Spirochaetales</taxon>
        <taxon>Borreliaceae</taxon>
        <taxon>Borreliella</taxon>
    </lineage>
</organism>
<protein>
    <recommendedName>
        <fullName evidence="4">BBG30-like protein</fullName>
    </recommendedName>
</protein>
<dbReference type="RefSeq" id="WP_012622061.1">
    <property type="nucleotide sequence ID" value="NC_011854.1"/>
</dbReference>